<dbReference type="AlphaFoldDB" id="A0A0R2D2E5"/>
<dbReference type="PANTHER" id="PTHR12994:SF17">
    <property type="entry name" value="LD30995P"/>
    <property type="match status" value="1"/>
</dbReference>
<keyword evidence="5 6" id="KW-0224">Dipeptidase</keyword>
<dbReference type="GO" id="GO:0070004">
    <property type="term" value="F:cysteine-type exopeptidase activity"/>
    <property type="evidence" value="ECO:0007669"/>
    <property type="project" value="InterPro"/>
</dbReference>
<keyword evidence="8" id="KW-1185">Reference proteome</keyword>
<dbReference type="InterPro" id="IPR005322">
    <property type="entry name" value="Peptidase_C69"/>
</dbReference>
<dbReference type="PANTHER" id="PTHR12994">
    <property type="entry name" value="SECERNIN"/>
    <property type="match status" value="1"/>
</dbReference>
<reference evidence="7 8" key="1">
    <citation type="journal article" date="2015" name="Genome Announc.">
        <title>Expanding the biotechnology potential of lactobacilli through comparative genomics of 213 strains and associated genera.</title>
        <authorList>
            <person name="Sun Z."/>
            <person name="Harris H.M."/>
            <person name="McCann A."/>
            <person name="Guo C."/>
            <person name="Argimon S."/>
            <person name="Zhang W."/>
            <person name="Yang X."/>
            <person name="Jeffery I.B."/>
            <person name="Cooney J.C."/>
            <person name="Kagawa T.F."/>
            <person name="Liu W."/>
            <person name="Song Y."/>
            <person name="Salvetti E."/>
            <person name="Wrobel A."/>
            <person name="Rasinkangas P."/>
            <person name="Parkhill J."/>
            <person name="Rea M.C."/>
            <person name="O'Sullivan O."/>
            <person name="Ritari J."/>
            <person name="Douillard F.P."/>
            <person name="Paul Ross R."/>
            <person name="Yang R."/>
            <person name="Briner A.E."/>
            <person name="Felis G.E."/>
            <person name="de Vos W.M."/>
            <person name="Barrangou R."/>
            <person name="Klaenhammer T.R."/>
            <person name="Caufield P.W."/>
            <person name="Cui Y."/>
            <person name="Zhang H."/>
            <person name="O'Toole P.W."/>
        </authorList>
    </citation>
    <scope>NUCLEOTIDE SEQUENCE [LARGE SCALE GENOMIC DNA]</scope>
    <source>
        <strain evidence="7 8">DSM 24302</strain>
    </source>
</reference>
<evidence type="ECO:0000313" key="8">
    <source>
        <dbReference type="Proteomes" id="UP000051256"/>
    </source>
</evidence>
<evidence type="ECO:0000256" key="1">
    <source>
        <dbReference type="ARBA" id="ARBA00001670"/>
    </source>
</evidence>
<dbReference type="Proteomes" id="UP000051256">
    <property type="component" value="Unassembled WGS sequence"/>
</dbReference>
<dbReference type="GO" id="GO:0016805">
    <property type="term" value="F:dipeptidase activity"/>
    <property type="evidence" value="ECO:0007669"/>
    <property type="project" value="UniProtKB-KW"/>
</dbReference>
<dbReference type="GO" id="GO:0006508">
    <property type="term" value="P:proteolysis"/>
    <property type="evidence" value="ECO:0007669"/>
    <property type="project" value="UniProtKB-KW"/>
</dbReference>
<evidence type="ECO:0000256" key="4">
    <source>
        <dbReference type="ARBA" id="ARBA00022801"/>
    </source>
</evidence>
<gene>
    <name evidence="7" type="ORF">FC56_GL000546</name>
</gene>
<dbReference type="STRING" id="1423802.FC56_GL000546"/>
<accession>A0A0R2D2E5</accession>
<dbReference type="NCBIfam" id="NF033678">
    <property type="entry name" value="C69_fam_dipept"/>
    <property type="match status" value="1"/>
</dbReference>
<evidence type="ECO:0000256" key="3">
    <source>
        <dbReference type="ARBA" id="ARBA00022670"/>
    </source>
</evidence>
<dbReference type="Gene3D" id="3.60.60.10">
    <property type="entry name" value="Penicillin V Acylase, Chain A"/>
    <property type="match status" value="1"/>
</dbReference>
<evidence type="ECO:0000256" key="2">
    <source>
        <dbReference type="ARBA" id="ARBA00007225"/>
    </source>
</evidence>
<comment type="caution">
    <text evidence="7">The sequence shown here is derived from an EMBL/GenBank/DDBJ whole genome shotgun (WGS) entry which is preliminary data.</text>
</comment>
<name>A0A0R2D2E5_9LACO</name>
<evidence type="ECO:0000256" key="5">
    <source>
        <dbReference type="ARBA" id="ARBA00022997"/>
    </source>
</evidence>
<comment type="catalytic activity">
    <reaction evidence="1">
        <text>an L-aminoacyl-L-amino acid + H2O = 2 an L-alpha-amino acid</text>
        <dbReference type="Rhea" id="RHEA:48940"/>
        <dbReference type="ChEBI" id="CHEBI:15377"/>
        <dbReference type="ChEBI" id="CHEBI:59869"/>
        <dbReference type="ChEBI" id="CHEBI:77460"/>
        <dbReference type="EC" id="3.4.13.19"/>
    </reaction>
</comment>
<proteinExistence type="inferred from homology"/>
<dbReference type="EC" id="3.4.-.-" evidence="6"/>
<comment type="similarity">
    <text evidence="2 6">Belongs to the peptidase C69 family.</text>
</comment>
<dbReference type="InterPro" id="IPR047804">
    <property type="entry name" value="C69_dipept_A-like"/>
</dbReference>
<organism evidence="7 8">
    <name type="scientific">Lentilactobacillus senioris DSM 24302 = JCM 17472</name>
    <dbReference type="NCBI Taxonomy" id="1423802"/>
    <lineage>
        <taxon>Bacteria</taxon>
        <taxon>Bacillati</taxon>
        <taxon>Bacillota</taxon>
        <taxon>Bacilli</taxon>
        <taxon>Lactobacillales</taxon>
        <taxon>Lactobacillaceae</taxon>
        <taxon>Lentilactobacillus</taxon>
    </lineage>
</organism>
<protein>
    <recommendedName>
        <fullName evidence="6">Dipeptidase</fullName>
        <ecNumber evidence="6">3.4.-.-</ecNumber>
    </recommendedName>
</protein>
<evidence type="ECO:0000313" key="7">
    <source>
        <dbReference type="EMBL" id="KRM93827.1"/>
    </source>
</evidence>
<evidence type="ECO:0000256" key="6">
    <source>
        <dbReference type="RuleBase" id="RU364089"/>
    </source>
</evidence>
<sequence length="476" mass="53696">MIEKQLYSACTSILIGKKASIDGSIMIGRNEDSKAAWPKNYIIHPREMHVDSQIFKSNANKFTMPLPKLAYKYSATPEWTLDEGYFEEDGINEFNVAMSATESAYTNDNVLSIDPLVADGIGEEAMLNVVLPYVKTAREGVLRLGQIVERYGTCETNGILFADLNEAWYMETAGGHQWVAQRIPDDSYAVVSNQLAIQNIDFADPENFMWAPSIVEFVTQNNLNPALDGSFNFRNIFGTDSLQDQYYNYPRVWYGLKMFSPELEYTPTSNDMPFINKANRKLSVNDAQAYLASHYQGTQYDPVGNSSVADKKRFRPVSLAKTQESHVLQLRPNMPKEAAGIQWLAMGVAAESTFVPFYSGATQTPDSYHNAQATFNPDNAYWVYKHASVLVDAHYGLFESKLQDAQAELRQHFGKIIADTDQKVMHYSDIELKTLLTKVNFQNAELGLTKYRQLTSELITLATDMSPLNYKHDTNL</sequence>
<dbReference type="PATRIC" id="fig|1423802.4.peg.556"/>
<keyword evidence="3 6" id="KW-0645">Protease</keyword>
<dbReference type="RefSeq" id="WP_056978325.1">
    <property type="nucleotide sequence ID" value="NZ_AYZR01000008.1"/>
</dbReference>
<dbReference type="Pfam" id="PF03577">
    <property type="entry name" value="Peptidase_C69"/>
    <property type="match status" value="1"/>
</dbReference>
<dbReference type="EMBL" id="AYZR01000008">
    <property type="protein sequence ID" value="KRM93827.1"/>
    <property type="molecule type" value="Genomic_DNA"/>
</dbReference>
<keyword evidence="4 6" id="KW-0378">Hydrolase</keyword>